<dbReference type="CDD" id="cd01638">
    <property type="entry name" value="CysQ"/>
    <property type="match status" value="1"/>
</dbReference>
<proteinExistence type="inferred from homology"/>
<feature type="binding site" evidence="9">
    <location>
        <position position="89"/>
    </location>
    <ligand>
        <name>Mg(2+)</name>
        <dbReference type="ChEBI" id="CHEBI:18420"/>
        <label>1</label>
    </ligand>
</feature>
<feature type="binding site" evidence="10">
    <location>
        <position position="87"/>
    </location>
    <ligand>
        <name>Mg(2+)</name>
        <dbReference type="ChEBI" id="CHEBI:18420"/>
        <label>1</label>
        <note>catalytic</note>
    </ligand>
</feature>
<evidence type="ECO:0000313" key="12">
    <source>
        <dbReference type="Proteomes" id="UP000298602"/>
    </source>
</evidence>
<dbReference type="PANTHER" id="PTHR43028:SF5">
    <property type="entry name" value="3'(2'),5'-BISPHOSPHATE NUCLEOTIDASE 1"/>
    <property type="match status" value="1"/>
</dbReference>
<protein>
    <recommendedName>
        <fullName evidence="9">3'(2'),5'-bisphosphate nucleotidase CysQ</fullName>
        <ecNumber evidence="9">3.1.3.7</ecNumber>
    </recommendedName>
    <alternativeName>
        <fullName evidence="9">3'(2'),5-bisphosphonucleoside 3'(2')-phosphohydrolase</fullName>
    </alternativeName>
    <alternativeName>
        <fullName evidence="9">3'-phosphoadenosine 5'-phosphate phosphatase</fullName>
        <shortName evidence="9">PAP phosphatase</shortName>
    </alternativeName>
</protein>
<keyword evidence="8 9" id="KW-0472">Membrane</keyword>
<feature type="binding site" evidence="9">
    <location>
        <position position="67"/>
    </location>
    <ligand>
        <name>substrate</name>
    </ligand>
</feature>
<evidence type="ECO:0000256" key="9">
    <source>
        <dbReference type="HAMAP-Rule" id="MF_02095"/>
    </source>
</evidence>
<feature type="binding site" evidence="9">
    <location>
        <position position="213"/>
    </location>
    <ligand>
        <name>substrate</name>
    </ligand>
</feature>
<dbReference type="Gene3D" id="3.40.190.80">
    <property type="match status" value="1"/>
</dbReference>
<dbReference type="RefSeq" id="WP_137423394.1">
    <property type="nucleotide sequence ID" value="NZ_CP040098.1"/>
</dbReference>
<comment type="cofactor">
    <cofactor evidence="9 10">
        <name>Mg(2+)</name>
        <dbReference type="ChEBI" id="CHEBI:18420"/>
    </cofactor>
</comment>
<accession>A0A4P8L1G2</accession>
<keyword evidence="5 9" id="KW-0479">Metal-binding</keyword>
<comment type="catalytic activity">
    <reaction evidence="1 9">
        <text>adenosine 3',5'-bisphosphate + H2O = AMP + phosphate</text>
        <dbReference type="Rhea" id="RHEA:10040"/>
        <dbReference type="ChEBI" id="CHEBI:15377"/>
        <dbReference type="ChEBI" id="CHEBI:43474"/>
        <dbReference type="ChEBI" id="CHEBI:58343"/>
        <dbReference type="ChEBI" id="CHEBI:456215"/>
        <dbReference type="EC" id="3.1.3.7"/>
    </reaction>
</comment>
<dbReference type="GO" id="GO:0050427">
    <property type="term" value="P:3'-phosphoadenosine 5'-phosphosulfate metabolic process"/>
    <property type="evidence" value="ECO:0007669"/>
    <property type="project" value="TreeGrafter"/>
</dbReference>
<evidence type="ECO:0000256" key="10">
    <source>
        <dbReference type="PIRSR" id="PIRSR600760-2"/>
    </source>
</evidence>
<keyword evidence="7 9" id="KW-0460">Magnesium</keyword>
<dbReference type="GO" id="GO:0046854">
    <property type="term" value="P:phosphatidylinositol phosphate biosynthetic process"/>
    <property type="evidence" value="ECO:0007669"/>
    <property type="project" value="InterPro"/>
</dbReference>
<reference evidence="11 12" key="2">
    <citation type="submission" date="2019-05" db="EMBL/GenBank/DDBJ databases">
        <authorList>
            <person name="Suflita J.M."/>
            <person name="Marks C.R."/>
        </authorList>
    </citation>
    <scope>NUCLEOTIDE SEQUENCE [LARGE SCALE GENOMIC DNA]</scope>
    <source>
        <strain evidence="11 12">ALDC</strain>
    </source>
</reference>
<dbReference type="InterPro" id="IPR000760">
    <property type="entry name" value="Inositol_monophosphatase-like"/>
</dbReference>
<gene>
    <name evidence="9 11" type="primary">cysQ</name>
    <name evidence="11" type="ORF">FDQ92_04065</name>
</gene>
<dbReference type="EMBL" id="CP040098">
    <property type="protein sequence ID" value="QCQ21423.1"/>
    <property type="molecule type" value="Genomic_DNA"/>
</dbReference>
<evidence type="ECO:0000256" key="8">
    <source>
        <dbReference type="ARBA" id="ARBA00023136"/>
    </source>
</evidence>
<feature type="binding site" evidence="9">
    <location>
        <begin position="89"/>
        <end position="92"/>
    </location>
    <ligand>
        <name>substrate</name>
    </ligand>
</feature>
<feature type="binding site" evidence="9">
    <location>
        <position position="87"/>
    </location>
    <ligand>
        <name>Mg(2+)</name>
        <dbReference type="ChEBI" id="CHEBI:18420"/>
        <label>2</label>
    </ligand>
</feature>
<feature type="binding site" evidence="9 10">
    <location>
        <position position="90"/>
    </location>
    <ligand>
        <name>Mg(2+)</name>
        <dbReference type="ChEBI" id="CHEBI:18420"/>
        <label>2</label>
    </ligand>
</feature>
<dbReference type="HAMAP" id="MF_02095">
    <property type="entry name" value="CysQ"/>
    <property type="match status" value="1"/>
</dbReference>
<dbReference type="Proteomes" id="UP000298602">
    <property type="component" value="Chromosome"/>
</dbReference>
<dbReference type="AlphaFoldDB" id="A0A4P8L1G2"/>
<evidence type="ECO:0000313" key="11">
    <source>
        <dbReference type="EMBL" id="QCQ21423.1"/>
    </source>
</evidence>
<dbReference type="GO" id="GO:0000103">
    <property type="term" value="P:sulfate assimilation"/>
    <property type="evidence" value="ECO:0007669"/>
    <property type="project" value="TreeGrafter"/>
</dbReference>
<name>A0A4P8L1G2_9BACT</name>
<dbReference type="SUPFAM" id="SSF56655">
    <property type="entry name" value="Carbohydrate phosphatase"/>
    <property type="match status" value="1"/>
</dbReference>
<dbReference type="KEGG" id="dax:FDQ92_04065"/>
<comment type="subcellular location">
    <subcellularLocation>
        <location evidence="9">Cell membrane</location>
        <topology evidence="9">Peripheral membrane protein</topology>
        <orientation evidence="9">Cytoplasmic side</orientation>
    </subcellularLocation>
</comment>
<keyword evidence="3 9" id="KW-1003">Cell membrane</keyword>
<evidence type="ECO:0000256" key="2">
    <source>
        <dbReference type="ARBA" id="ARBA00005289"/>
    </source>
</evidence>
<dbReference type="InterPro" id="IPR020583">
    <property type="entry name" value="Inositol_monoP_metal-BS"/>
</dbReference>
<evidence type="ECO:0000256" key="1">
    <source>
        <dbReference type="ARBA" id="ARBA00001625"/>
    </source>
</evidence>
<dbReference type="Gene3D" id="3.30.540.10">
    <property type="entry name" value="Fructose-1,6-Bisphosphatase, subunit A, domain 1"/>
    <property type="match status" value="1"/>
</dbReference>
<dbReference type="InterPro" id="IPR020550">
    <property type="entry name" value="Inositol_monophosphatase_CS"/>
</dbReference>
<dbReference type="EC" id="3.1.3.7" evidence="9"/>
<dbReference type="OrthoDB" id="9785695at2"/>
<comment type="similarity">
    <text evidence="2 9">Belongs to the inositol monophosphatase superfamily. CysQ family.</text>
</comment>
<dbReference type="InterPro" id="IPR050725">
    <property type="entry name" value="CysQ/Inositol_MonoPase"/>
</dbReference>
<organism evidence="11 12">
    <name type="scientific">Desulfoglaeba alkanexedens ALDC</name>
    <dbReference type="NCBI Taxonomy" id="980445"/>
    <lineage>
        <taxon>Bacteria</taxon>
        <taxon>Pseudomonadati</taxon>
        <taxon>Thermodesulfobacteriota</taxon>
        <taxon>Syntrophobacteria</taxon>
        <taxon>Syntrophobacterales</taxon>
        <taxon>Syntrophobacteraceae</taxon>
        <taxon>Desulfoglaeba</taxon>
    </lineage>
</organism>
<feature type="binding site" evidence="10">
    <location>
        <position position="67"/>
    </location>
    <ligand>
        <name>Mg(2+)</name>
        <dbReference type="ChEBI" id="CHEBI:18420"/>
        <label>1</label>
        <note>catalytic</note>
    </ligand>
</feature>
<dbReference type="NCBIfam" id="TIGR01331">
    <property type="entry name" value="bisphos_cysQ"/>
    <property type="match status" value="1"/>
</dbReference>
<feature type="binding site" evidence="9">
    <location>
        <position position="67"/>
    </location>
    <ligand>
        <name>Mg(2+)</name>
        <dbReference type="ChEBI" id="CHEBI:18420"/>
        <label>1</label>
    </ligand>
</feature>
<dbReference type="InterPro" id="IPR006240">
    <property type="entry name" value="CysQ"/>
</dbReference>
<evidence type="ECO:0000256" key="3">
    <source>
        <dbReference type="ARBA" id="ARBA00022475"/>
    </source>
</evidence>
<dbReference type="PROSITE" id="PS00629">
    <property type="entry name" value="IMP_1"/>
    <property type="match status" value="1"/>
</dbReference>
<dbReference type="PRINTS" id="PR00377">
    <property type="entry name" value="IMPHPHTASES"/>
</dbReference>
<evidence type="ECO:0000256" key="6">
    <source>
        <dbReference type="ARBA" id="ARBA00022801"/>
    </source>
</evidence>
<feature type="binding site" evidence="10">
    <location>
        <position position="213"/>
    </location>
    <ligand>
        <name>Mg(2+)</name>
        <dbReference type="ChEBI" id="CHEBI:18420"/>
        <label>1</label>
        <note>catalytic</note>
    </ligand>
</feature>
<dbReference type="GO" id="GO:0005886">
    <property type="term" value="C:plasma membrane"/>
    <property type="evidence" value="ECO:0007669"/>
    <property type="project" value="UniProtKB-SubCell"/>
</dbReference>
<dbReference type="PROSITE" id="PS00630">
    <property type="entry name" value="IMP_2"/>
    <property type="match status" value="1"/>
</dbReference>
<keyword evidence="12" id="KW-1185">Reference proteome</keyword>
<feature type="binding site" evidence="10">
    <location>
        <position position="89"/>
    </location>
    <ligand>
        <name>Mg(2+)</name>
        <dbReference type="ChEBI" id="CHEBI:18420"/>
        <label>1</label>
        <note>catalytic</note>
    </ligand>
</feature>
<evidence type="ECO:0000256" key="4">
    <source>
        <dbReference type="ARBA" id="ARBA00022519"/>
    </source>
</evidence>
<dbReference type="Pfam" id="PF00459">
    <property type="entry name" value="Inositol_P"/>
    <property type="match status" value="1"/>
</dbReference>
<dbReference type="GO" id="GO:0000287">
    <property type="term" value="F:magnesium ion binding"/>
    <property type="evidence" value="ECO:0007669"/>
    <property type="project" value="UniProtKB-UniRule"/>
</dbReference>
<evidence type="ECO:0000256" key="7">
    <source>
        <dbReference type="ARBA" id="ARBA00022842"/>
    </source>
</evidence>
<reference evidence="11 12" key="1">
    <citation type="submission" date="2019-05" db="EMBL/GenBank/DDBJ databases">
        <title>The Complete Genome Sequence of the n-alkane-degrading Desulfoglaeba alkanexedens ALDC reveals multiple alkylsuccinate synthase gene clusters.</title>
        <authorList>
            <person name="Callaghan A.V."/>
            <person name="Davidova I.A."/>
            <person name="Duncan K.E."/>
            <person name="Morris B."/>
            <person name="McInerney M.J."/>
        </authorList>
    </citation>
    <scope>NUCLEOTIDE SEQUENCE [LARGE SCALE GENOMIC DNA]</scope>
    <source>
        <strain evidence="11 12">ALDC</strain>
    </source>
</reference>
<dbReference type="GO" id="GO:0008441">
    <property type="term" value="F:3'(2'),5'-bisphosphate nucleotidase activity"/>
    <property type="evidence" value="ECO:0007669"/>
    <property type="project" value="UniProtKB-UniRule"/>
</dbReference>
<comment type="function">
    <text evidence="9">Converts adenosine-3',5'-bisphosphate (PAP) to AMP.</text>
</comment>
<evidence type="ECO:0000256" key="5">
    <source>
        <dbReference type="ARBA" id="ARBA00022723"/>
    </source>
</evidence>
<sequence>MSGLVDLEALEALVRRAADAILEVYRGTFDVEHKEDRSPLTVADTRSHRILADGLKALTPGIPVLSEEGKHVAYAHRRHWERFWLVDPLDGTKEFIKRNGEFTINVALVEGRLPILGIIHVPVADLFAVGDVRRGGEIRGPDGFRPLAIAKDPPAEGVRVVRSRSHASPDLERLLETLPGHRVVSKGSALKFIALAAGEADFYPRTGPTCEWDTAAGQALVTAAGGVVVDFHGNPLTYNKPDLLNGPFLAAPSLKWLEATGILARAARLPLHSAHTDPSG</sequence>
<dbReference type="PANTHER" id="PTHR43028">
    <property type="entry name" value="3'(2'),5'-BISPHOSPHATE NUCLEOTIDASE 1"/>
    <property type="match status" value="1"/>
</dbReference>
<keyword evidence="6 9" id="KW-0378">Hydrolase</keyword>
<keyword evidence="4" id="KW-0997">Cell inner membrane</keyword>
<feature type="binding site" evidence="9">
    <location>
        <position position="213"/>
    </location>
    <ligand>
        <name>Mg(2+)</name>
        <dbReference type="ChEBI" id="CHEBI:18420"/>
        <label>2</label>
    </ligand>
</feature>
<feature type="binding site" evidence="9">
    <location>
        <position position="87"/>
    </location>
    <ligand>
        <name>Mg(2+)</name>
        <dbReference type="ChEBI" id="CHEBI:18420"/>
        <label>1</label>
    </ligand>
</feature>